<evidence type="ECO:0000313" key="3">
    <source>
        <dbReference type="Proteomes" id="UP001501294"/>
    </source>
</evidence>
<name>A0ABP8HXY2_9GAMM</name>
<keyword evidence="3" id="KW-1185">Reference proteome</keyword>
<feature type="compositionally biased region" description="Basic and acidic residues" evidence="1">
    <location>
        <begin position="220"/>
        <end position="229"/>
    </location>
</feature>
<organism evidence="2 3">
    <name type="scientific">Kangiella taiwanensis</name>
    <dbReference type="NCBI Taxonomy" id="1079179"/>
    <lineage>
        <taxon>Bacteria</taxon>
        <taxon>Pseudomonadati</taxon>
        <taxon>Pseudomonadota</taxon>
        <taxon>Gammaproteobacteria</taxon>
        <taxon>Kangiellales</taxon>
        <taxon>Kangiellaceae</taxon>
        <taxon>Kangiella</taxon>
    </lineage>
</organism>
<comment type="caution">
    <text evidence="2">The sequence shown here is derived from an EMBL/GenBank/DDBJ whole genome shotgun (WGS) entry which is preliminary data.</text>
</comment>
<evidence type="ECO:0000256" key="1">
    <source>
        <dbReference type="SAM" id="MobiDB-lite"/>
    </source>
</evidence>
<dbReference type="InterPro" id="IPR036249">
    <property type="entry name" value="Thioredoxin-like_sf"/>
</dbReference>
<reference evidence="3" key="1">
    <citation type="journal article" date="2019" name="Int. J. Syst. Evol. Microbiol.">
        <title>The Global Catalogue of Microorganisms (GCM) 10K type strain sequencing project: providing services to taxonomists for standard genome sequencing and annotation.</title>
        <authorList>
            <consortium name="The Broad Institute Genomics Platform"/>
            <consortium name="The Broad Institute Genome Sequencing Center for Infectious Disease"/>
            <person name="Wu L."/>
            <person name="Ma J."/>
        </authorList>
    </citation>
    <scope>NUCLEOTIDE SEQUENCE [LARGE SCALE GENOMIC DNA]</scope>
    <source>
        <strain evidence="3">JCM 17727</strain>
    </source>
</reference>
<dbReference type="SUPFAM" id="SSF52833">
    <property type="entry name" value="Thioredoxin-like"/>
    <property type="match status" value="1"/>
</dbReference>
<evidence type="ECO:0000313" key="2">
    <source>
        <dbReference type="EMBL" id="GAA4346972.1"/>
    </source>
</evidence>
<sequence>MSSSKPPLPPIVSSKEWQNTLDEFVKKEKALTRAQDALNAERRRLPMRKIDKEYSFHAPSGEVNLLDLFEGRKQLIVYHFMFGPDWQAGCPGCSWVTDAMTHPAHFHARDTTLVLISRAPLDKLEHYRQRMQWTKPIPWYSSQGSDFNYDFGATDDNGEQHGVSVFLRDGDDIYQTYHTGDRGVEYLGSHWTYLDLTPYGRQEEWEDSPEGWPQTPTYEWQKRHDEYNT</sequence>
<accession>A0ABP8HXY2</accession>
<gene>
    <name evidence="2" type="ORF">GCM10023150_08880</name>
</gene>
<dbReference type="InterPro" id="IPR010296">
    <property type="entry name" value="DUF899_thioredox"/>
</dbReference>
<feature type="region of interest" description="Disordered" evidence="1">
    <location>
        <begin position="204"/>
        <end position="229"/>
    </location>
</feature>
<proteinExistence type="predicted"/>
<dbReference type="Proteomes" id="UP001501294">
    <property type="component" value="Unassembled WGS sequence"/>
</dbReference>
<dbReference type="RefSeq" id="WP_223576793.1">
    <property type="nucleotide sequence ID" value="NZ_BAABFU010000001.1"/>
</dbReference>
<dbReference type="EMBL" id="BAABFU010000001">
    <property type="protein sequence ID" value="GAA4346972.1"/>
    <property type="molecule type" value="Genomic_DNA"/>
</dbReference>
<protein>
    <submittedName>
        <fullName evidence="2">DUF899 domain-containing protein</fullName>
    </submittedName>
</protein>
<dbReference type="Pfam" id="PF05988">
    <property type="entry name" value="DUF899"/>
    <property type="match status" value="1"/>
</dbReference>